<protein>
    <submittedName>
        <fullName evidence="2">Type IX secretion system membrane protein, PorP/SprF family</fullName>
    </submittedName>
</protein>
<keyword evidence="3" id="KW-1185">Reference proteome</keyword>
<feature type="signal peptide" evidence="1">
    <location>
        <begin position="1"/>
        <end position="34"/>
    </location>
</feature>
<dbReference type="STRING" id="649333.SAMN04487989_101381"/>
<sequence length="319" mass="35227">MGIYQQVNEHNQNLIMKKLYIIFVFLLSASFMHAQQDPQYTQYMYNMNVVNPAYAGSFEGIAIGALYRSQWVGLEGAPNTGTLSISAPVGKRVGLGLSFINDEIGPVRENNAYADFSYTLPLGGEHKLAFGVKAGATFHKVGLTGLAVLDTGDPFLQENVDGVTPNIGAGLYLYKPDRYYVSVSMPNMLNSVHLDATNGVKVGSETQHLFAGAGYVFNLSDNFALKPHGMVKMAFDAPVSFDVNANLFMFNIMEIGAGYRLDDSFTGMINFMISPNLRIGYAYDSVQSELNYVTTSSHEIFINFDFSFTKKVSRSPRYF</sequence>
<name>A0A1I4YYI5_9FLAO</name>
<dbReference type="NCBIfam" id="TIGR03519">
    <property type="entry name" value="T9SS_PorP_fam"/>
    <property type="match status" value="1"/>
</dbReference>
<dbReference type="Pfam" id="PF11751">
    <property type="entry name" value="PorP_SprF"/>
    <property type="match status" value="1"/>
</dbReference>
<gene>
    <name evidence="2" type="ORF">SAMN04487989_101381</name>
</gene>
<dbReference type="Proteomes" id="UP000198705">
    <property type="component" value="Unassembled WGS sequence"/>
</dbReference>
<evidence type="ECO:0000313" key="2">
    <source>
        <dbReference type="EMBL" id="SFN43048.1"/>
    </source>
</evidence>
<keyword evidence="1" id="KW-0732">Signal</keyword>
<evidence type="ECO:0000256" key="1">
    <source>
        <dbReference type="SAM" id="SignalP"/>
    </source>
</evidence>
<accession>A0A1I4YYI5</accession>
<dbReference type="AlphaFoldDB" id="A0A1I4YYI5"/>
<organism evidence="2 3">
    <name type="scientific">Bizionia echini</name>
    <dbReference type="NCBI Taxonomy" id="649333"/>
    <lineage>
        <taxon>Bacteria</taxon>
        <taxon>Pseudomonadati</taxon>
        <taxon>Bacteroidota</taxon>
        <taxon>Flavobacteriia</taxon>
        <taxon>Flavobacteriales</taxon>
        <taxon>Flavobacteriaceae</taxon>
        <taxon>Bizionia</taxon>
    </lineage>
</organism>
<dbReference type="InterPro" id="IPR019861">
    <property type="entry name" value="PorP/SprF_Bacteroidetes"/>
</dbReference>
<evidence type="ECO:0000313" key="3">
    <source>
        <dbReference type="Proteomes" id="UP000198705"/>
    </source>
</evidence>
<reference evidence="3" key="1">
    <citation type="submission" date="2016-10" db="EMBL/GenBank/DDBJ databases">
        <authorList>
            <person name="Varghese N."/>
            <person name="Submissions S."/>
        </authorList>
    </citation>
    <scope>NUCLEOTIDE SEQUENCE [LARGE SCALE GENOMIC DNA]</scope>
    <source>
        <strain evidence="3">DSM 23925</strain>
    </source>
</reference>
<dbReference type="EMBL" id="FOVN01000001">
    <property type="protein sequence ID" value="SFN43048.1"/>
    <property type="molecule type" value="Genomic_DNA"/>
</dbReference>
<proteinExistence type="predicted"/>
<feature type="chain" id="PRO_5011624656" evidence="1">
    <location>
        <begin position="35"/>
        <end position="319"/>
    </location>
</feature>